<organism evidence="1 2">
    <name type="scientific">Dreissena polymorpha</name>
    <name type="common">Zebra mussel</name>
    <name type="synonym">Mytilus polymorpha</name>
    <dbReference type="NCBI Taxonomy" id="45954"/>
    <lineage>
        <taxon>Eukaryota</taxon>
        <taxon>Metazoa</taxon>
        <taxon>Spiralia</taxon>
        <taxon>Lophotrochozoa</taxon>
        <taxon>Mollusca</taxon>
        <taxon>Bivalvia</taxon>
        <taxon>Autobranchia</taxon>
        <taxon>Heteroconchia</taxon>
        <taxon>Euheterodonta</taxon>
        <taxon>Imparidentia</taxon>
        <taxon>Neoheterodontei</taxon>
        <taxon>Myida</taxon>
        <taxon>Dreissenoidea</taxon>
        <taxon>Dreissenidae</taxon>
        <taxon>Dreissena</taxon>
    </lineage>
</organism>
<name>A0A9D4BPM7_DREPO</name>
<dbReference type="AlphaFoldDB" id="A0A9D4BPM7"/>
<dbReference type="Proteomes" id="UP000828390">
    <property type="component" value="Unassembled WGS sequence"/>
</dbReference>
<comment type="caution">
    <text evidence="1">The sequence shown here is derived from an EMBL/GenBank/DDBJ whole genome shotgun (WGS) entry which is preliminary data.</text>
</comment>
<evidence type="ECO:0000313" key="1">
    <source>
        <dbReference type="EMBL" id="KAH3702738.1"/>
    </source>
</evidence>
<reference evidence="1" key="2">
    <citation type="submission" date="2020-11" db="EMBL/GenBank/DDBJ databases">
        <authorList>
            <person name="McCartney M.A."/>
            <person name="Auch B."/>
            <person name="Kono T."/>
            <person name="Mallez S."/>
            <person name="Becker A."/>
            <person name="Gohl D.M."/>
            <person name="Silverstein K.A.T."/>
            <person name="Koren S."/>
            <person name="Bechman K.B."/>
            <person name="Herman A."/>
            <person name="Abrahante J.E."/>
            <person name="Garbe J."/>
        </authorList>
    </citation>
    <scope>NUCLEOTIDE SEQUENCE</scope>
    <source>
        <strain evidence="1">Duluth1</strain>
        <tissue evidence="1">Whole animal</tissue>
    </source>
</reference>
<evidence type="ECO:0000313" key="2">
    <source>
        <dbReference type="Proteomes" id="UP000828390"/>
    </source>
</evidence>
<sequence>MIDAGYEARHIMFMMSHRNEASIRSYNRGCNITQKKSMSNTLSALTEPTCKSEKKLLAKYQSATSSSEQSERPVLKMQIKDLHNRDEMSANAQLVQSNEQNICSMELFRGASLSNCTINIRINTICFP</sequence>
<reference evidence="1" key="1">
    <citation type="journal article" date="2019" name="bioRxiv">
        <title>The Genome of the Zebra Mussel, Dreissena polymorpha: A Resource for Invasive Species Research.</title>
        <authorList>
            <person name="McCartney M.A."/>
            <person name="Auch B."/>
            <person name="Kono T."/>
            <person name="Mallez S."/>
            <person name="Zhang Y."/>
            <person name="Obille A."/>
            <person name="Becker A."/>
            <person name="Abrahante J.E."/>
            <person name="Garbe J."/>
            <person name="Badalamenti J.P."/>
            <person name="Herman A."/>
            <person name="Mangelson H."/>
            <person name="Liachko I."/>
            <person name="Sullivan S."/>
            <person name="Sone E.D."/>
            <person name="Koren S."/>
            <person name="Silverstein K.A.T."/>
            <person name="Beckman K.B."/>
            <person name="Gohl D.M."/>
        </authorList>
    </citation>
    <scope>NUCLEOTIDE SEQUENCE</scope>
    <source>
        <strain evidence="1">Duluth1</strain>
        <tissue evidence="1">Whole animal</tissue>
    </source>
</reference>
<gene>
    <name evidence="1" type="ORF">DPMN_077764</name>
</gene>
<keyword evidence="2" id="KW-1185">Reference proteome</keyword>
<accession>A0A9D4BPM7</accession>
<protein>
    <submittedName>
        <fullName evidence="1">Uncharacterized protein</fullName>
    </submittedName>
</protein>
<proteinExistence type="predicted"/>
<dbReference type="EMBL" id="JAIWYP010000015">
    <property type="protein sequence ID" value="KAH3702738.1"/>
    <property type="molecule type" value="Genomic_DNA"/>
</dbReference>